<evidence type="ECO:0000313" key="3">
    <source>
        <dbReference type="EMBL" id="NYI48991.1"/>
    </source>
</evidence>
<dbReference type="PANTHER" id="PTHR23422:SF11">
    <property type="entry name" value="DIPEPTIDYL PEPTIDASE 3"/>
    <property type="match status" value="1"/>
</dbReference>
<dbReference type="Proteomes" id="UP000574332">
    <property type="component" value="Unassembled WGS sequence"/>
</dbReference>
<proteinExistence type="predicted"/>
<dbReference type="RefSeq" id="WP_179398975.1">
    <property type="nucleotide sequence ID" value="NZ_JACCCY010000002.1"/>
</dbReference>
<dbReference type="Gene3D" id="3.30.540.30">
    <property type="match status" value="1"/>
</dbReference>
<name>A0A8E1ZYJ2_9PORP</name>
<keyword evidence="2 3" id="KW-0378">Hydrolase</keyword>
<gene>
    <name evidence="3" type="ORF">F5613_001069</name>
</gene>
<dbReference type="Pfam" id="PF03571">
    <property type="entry name" value="Peptidase_M49"/>
    <property type="match status" value="2"/>
</dbReference>
<evidence type="ECO:0000256" key="2">
    <source>
        <dbReference type="ARBA" id="ARBA00022801"/>
    </source>
</evidence>
<dbReference type="AlphaFoldDB" id="A0A8E1ZYJ2"/>
<dbReference type="PROSITE" id="PS51257">
    <property type="entry name" value="PROKAR_LIPOPROTEIN"/>
    <property type="match status" value="1"/>
</dbReference>
<evidence type="ECO:0000313" key="4">
    <source>
        <dbReference type="Proteomes" id="UP000574332"/>
    </source>
</evidence>
<organism evidence="3 4">
    <name type="scientific">Macellibacteroides fermentans</name>
    <dbReference type="NCBI Taxonomy" id="879969"/>
    <lineage>
        <taxon>Bacteria</taxon>
        <taxon>Pseudomonadati</taxon>
        <taxon>Bacteroidota</taxon>
        <taxon>Bacteroidia</taxon>
        <taxon>Bacteroidales</taxon>
        <taxon>Porphyromonadaceae</taxon>
        <taxon>Macellibacteroides</taxon>
    </lineage>
</organism>
<accession>A0A8E1ZYJ2</accession>
<dbReference type="InterPro" id="IPR039461">
    <property type="entry name" value="Peptidase_M49"/>
</dbReference>
<keyword evidence="1" id="KW-0479">Metal-binding</keyword>
<comment type="caution">
    <text evidence="3">The sequence shown here is derived from an EMBL/GenBank/DDBJ whole genome shotgun (WGS) entry which is preliminary data.</text>
</comment>
<dbReference type="EMBL" id="JACCCY010000002">
    <property type="protein sequence ID" value="NYI48991.1"/>
    <property type="molecule type" value="Genomic_DNA"/>
</dbReference>
<dbReference type="EC" id="3.4.14.4" evidence="3"/>
<dbReference type="GO" id="GO:0046872">
    <property type="term" value="F:metal ion binding"/>
    <property type="evidence" value="ECO:0007669"/>
    <property type="project" value="UniProtKB-KW"/>
</dbReference>
<reference evidence="3 4" key="1">
    <citation type="submission" date="2020-07" db="EMBL/GenBank/DDBJ databases">
        <title>Genomic Encyclopedia of Type Strains, Phase IV (KMG-IV): sequencing the most valuable type-strain genomes for metagenomic binning, comparative biology and taxonomic classification.</title>
        <authorList>
            <person name="Goeker M."/>
        </authorList>
    </citation>
    <scope>NUCLEOTIDE SEQUENCE [LARGE SCALE GENOMIC DNA]</scope>
    <source>
        <strain evidence="3 4">DSM 23697</strain>
    </source>
</reference>
<evidence type="ECO:0000256" key="1">
    <source>
        <dbReference type="ARBA" id="ARBA00022723"/>
    </source>
</evidence>
<protein>
    <submittedName>
        <fullName evidence="3">Dipeptidyl-peptidase-3</fullName>
        <ecNumber evidence="3">3.4.14.4</ecNumber>
    </submittedName>
</protein>
<keyword evidence="4" id="KW-1185">Reference proteome</keyword>
<dbReference type="PANTHER" id="PTHR23422">
    <property type="entry name" value="DIPEPTIDYL PEPTIDASE III-RELATED"/>
    <property type="match status" value="1"/>
</dbReference>
<dbReference type="GO" id="GO:0008239">
    <property type="term" value="F:dipeptidyl-peptidase activity"/>
    <property type="evidence" value="ECO:0007669"/>
    <property type="project" value="UniProtKB-EC"/>
</dbReference>
<sequence>MKKIMLSVMTAIAFTACTGNKTASPEKAQSFSYEVDKFADLQILRYQVPGFESLTLNQKQLLYHLSLAAIMGRDILFDQNCRYNLAVRRTLEAITENYKGDRSSADYKAMEVYLKRVWFSNGIHHHYGEEKFVPGFSEEFFVSAVKGLDPNAVPVRDGQTVDQFLAELVPVIFDPLVLSKRTVQSGDQDLILASANNYYGGGITQHEVEAFYDKMKDPKDETPISYGLNSRLVKEDGKIVEKVWKVGGLYTQAIEKIVAELQLAVPFAENENQKKVIETLISYYKTGDLKEFDAYAVLWVKDTVSEVDFINGFTETYGDPLGMKASWESTVNFVNKEATKRTIVISNNAQWFEDNSPVDSRFKKKEVKGVSAKVITVAMLGGDCYPATPIGINLPNADWIRKDHGSKSVTIENITEAYDKASQGSGFNEEFVWSDKEREAIKTYGFLTDNLHTDLHECLGHGSGQLLPGVASDALKAYSSTLEETRADLFGLYYIADPKLVELGLVPDAEAYKAEYYKYIMNGLMSQLVRIELGKNVEEAHMRNRQLIAKWAFEQGKADNVIELKKKEGKTYVVVNDYAKLRELFGKLLAEVQRIKSEGDFAAGKQLVEDYAVKVDPELHAEVLKRYAALNLAPYKGFVNPVMKLVKNEKGEVTDVTLDYTEGYTQQMVRYGKEYSFLPTYND</sequence>